<dbReference type="Proteomes" id="UP000572817">
    <property type="component" value="Unassembled WGS sequence"/>
</dbReference>
<feature type="compositionally biased region" description="Pro residues" evidence="1">
    <location>
        <begin position="555"/>
        <end position="569"/>
    </location>
</feature>
<feature type="compositionally biased region" description="Pro residues" evidence="1">
    <location>
        <begin position="391"/>
        <end position="400"/>
    </location>
</feature>
<comment type="caution">
    <text evidence="2">The sequence shown here is derived from an EMBL/GenBank/DDBJ whole genome shotgun (WGS) entry which is preliminary data.</text>
</comment>
<feature type="compositionally biased region" description="Low complexity" evidence="1">
    <location>
        <begin position="314"/>
        <end position="334"/>
    </location>
</feature>
<feature type="compositionally biased region" description="Low complexity" evidence="1">
    <location>
        <begin position="401"/>
        <end position="418"/>
    </location>
</feature>
<feature type="compositionally biased region" description="Low complexity" evidence="1">
    <location>
        <begin position="570"/>
        <end position="579"/>
    </location>
</feature>
<gene>
    <name evidence="2" type="ORF">GTA08_BOTSDO08453</name>
</gene>
<proteinExistence type="predicted"/>
<protein>
    <submittedName>
        <fullName evidence="2">Uncharacterized protein</fullName>
    </submittedName>
</protein>
<feature type="compositionally biased region" description="Polar residues" evidence="1">
    <location>
        <begin position="359"/>
        <end position="371"/>
    </location>
</feature>
<reference evidence="2" key="1">
    <citation type="submission" date="2020-04" db="EMBL/GenBank/DDBJ databases">
        <title>Genome Assembly and Annotation of Botryosphaeria dothidea sdau 11-99, a Latent Pathogen of Apple Fruit Ring Rot in China.</title>
        <authorList>
            <person name="Yu C."/>
            <person name="Diao Y."/>
            <person name="Lu Q."/>
            <person name="Zhao J."/>
            <person name="Cui S."/>
            <person name="Peng C."/>
            <person name="He B."/>
            <person name="Liu H."/>
        </authorList>
    </citation>
    <scope>NUCLEOTIDE SEQUENCE [LARGE SCALE GENOMIC DNA]</scope>
    <source>
        <strain evidence="2">Sdau11-99</strain>
    </source>
</reference>
<sequence>MDSMEGIELTSTTAWSTGDDSMEGVQPTSTGLAVTPDNDVEMADAPQDSNTMDWEETTVNMVPGLEPGTSPLPKSMAAMRKKGSNNPMNTRRDKEPKDRRSAKPHRKGESISQRVLKHFSSKNRCRVAKINELIFTAPVPAVVEHFVTPAPAPAPVAVASVVPAPAPAAVVVPVQTDGKDAGVADVGAQEDLAPSGPISNTTIVLPSAGRAAPAAPPAVAPAPAAAETLAPSGPSTLASPETTLANLDLALPLSVPASVPRLSQRADKLKLGFSELVAALNTFRVSLDREMKRLCSQMGGLKVSGAVREKKQGSSAAGSSVASALPSAPAPADSTMSDAPVAGQSSASAPEVTMGDAQPSHQGTGNGSSAPGTAGDDSDDMDGVVDSPPSGTAPPPPPAVGPGNAMTTTPSSTGNNGNDDMDLDAQPAVAGPLATMSSAPVSTYFYSPGACRVQMVKRGPGFTWVKGQSNVDTTGWLNLSAGRSTSGPAPVLPPSSAPAVVAPPPAASGPSSSSPSSALASPGATAGSGSSAAGSSSTTTTAATASAPASTTPPVAAPAPPSVPTPAPARRPAASAAPSDHPVKPGEGLVLASGMNKREEADVLELEMIKPQYNAKAQGPASPESLDGHADVVLQQIREVLPKKFFSRWEKKAEALIKLVRTAAAKGDERKVGVQLKKVLGVAEDLTYV</sequence>
<keyword evidence="3" id="KW-1185">Reference proteome</keyword>
<feature type="compositionally biased region" description="Low complexity" evidence="1">
    <location>
        <begin position="508"/>
        <end position="554"/>
    </location>
</feature>
<name>A0A8H4IPV6_9PEZI</name>
<feature type="region of interest" description="Disordered" evidence="1">
    <location>
        <begin position="312"/>
        <end position="425"/>
    </location>
</feature>
<evidence type="ECO:0000256" key="1">
    <source>
        <dbReference type="SAM" id="MobiDB-lite"/>
    </source>
</evidence>
<feature type="region of interest" description="Disordered" evidence="1">
    <location>
        <begin position="482"/>
        <end position="593"/>
    </location>
</feature>
<feature type="compositionally biased region" description="Polar residues" evidence="1">
    <location>
        <begin position="47"/>
        <end position="60"/>
    </location>
</feature>
<organism evidence="2 3">
    <name type="scientific">Botryosphaeria dothidea</name>
    <dbReference type="NCBI Taxonomy" id="55169"/>
    <lineage>
        <taxon>Eukaryota</taxon>
        <taxon>Fungi</taxon>
        <taxon>Dikarya</taxon>
        <taxon>Ascomycota</taxon>
        <taxon>Pezizomycotina</taxon>
        <taxon>Dothideomycetes</taxon>
        <taxon>Dothideomycetes incertae sedis</taxon>
        <taxon>Botryosphaeriales</taxon>
        <taxon>Botryosphaeriaceae</taxon>
        <taxon>Botryosphaeria</taxon>
    </lineage>
</organism>
<feature type="compositionally biased region" description="Polar residues" evidence="1">
    <location>
        <begin position="9"/>
        <end position="19"/>
    </location>
</feature>
<evidence type="ECO:0000313" key="3">
    <source>
        <dbReference type="Proteomes" id="UP000572817"/>
    </source>
</evidence>
<feature type="compositionally biased region" description="Pro residues" evidence="1">
    <location>
        <begin position="490"/>
        <end position="507"/>
    </location>
</feature>
<feature type="compositionally biased region" description="Basic and acidic residues" evidence="1">
    <location>
        <begin position="90"/>
        <end position="101"/>
    </location>
</feature>
<accession>A0A8H4IPV6</accession>
<feature type="region of interest" description="Disordered" evidence="1">
    <location>
        <begin position="1"/>
        <end position="116"/>
    </location>
</feature>
<dbReference type="AlphaFoldDB" id="A0A8H4IPV6"/>
<evidence type="ECO:0000313" key="2">
    <source>
        <dbReference type="EMBL" id="KAF4304814.1"/>
    </source>
</evidence>
<dbReference type="EMBL" id="WWBZ02000051">
    <property type="protein sequence ID" value="KAF4304814.1"/>
    <property type="molecule type" value="Genomic_DNA"/>
</dbReference>